<keyword evidence="3" id="KW-1185">Reference proteome</keyword>
<evidence type="ECO:0000313" key="3">
    <source>
        <dbReference type="Proteomes" id="UP001642464"/>
    </source>
</evidence>
<protein>
    <submittedName>
        <fullName evidence="2">Ubiquitin carboxyl-terminal hydrolase 19</fullName>
    </submittedName>
</protein>
<name>A0ABP0IBW3_9DINO</name>
<reference evidence="2 3" key="1">
    <citation type="submission" date="2024-02" db="EMBL/GenBank/DDBJ databases">
        <authorList>
            <person name="Chen Y."/>
            <person name="Shah S."/>
            <person name="Dougan E. K."/>
            <person name="Thang M."/>
            <person name="Chan C."/>
        </authorList>
    </citation>
    <scope>NUCLEOTIDE SEQUENCE [LARGE SCALE GENOMIC DNA]</scope>
</reference>
<accession>A0ABP0IBW3</accession>
<keyword evidence="2" id="KW-0378">Hydrolase</keyword>
<comment type="caution">
    <text evidence="2">The sequence shown here is derived from an EMBL/GenBank/DDBJ whole genome shotgun (WGS) entry which is preliminary data.</text>
</comment>
<evidence type="ECO:0000313" key="2">
    <source>
        <dbReference type="EMBL" id="CAK9000065.1"/>
    </source>
</evidence>
<gene>
    <name evidence="2" type="ORF">SCF082_LOCUS6334</name>
</gene>
<evidence type="ECO:0000256" key="1">
    <source>
        <dbReference type="SAM" id="MobiDB-lite"/>
    </source>
</evidence>
<feature type="region of interest" description="Disordered" evidence="1">
    <location>
        <begin position="31"/>
        <end position="53"/>
    </location>
</feature>
<dbReference type="GO" id="GO:0016787">
    <property type="term" value="F:hydrolase activity"/>
    <property type="evidence" value="ECO:0007669"/>
    <property type="project" value="UniProtKB-KW"/>
</dbReference>
<dbReference type="Proteomes" id="UP001642464">
    <property type="component" value="Unassembled WGS sequence"/>
</dbReference>
<sequence length="164" mass="17568">MRQYVQIEMILPHGPGTPSAEIADRLGDGTALKAARRRPSRDGGRAPKTGPEQTAVVRGAGLRQSVAVVAEVALELVVDWNLGHKGDCGLGDILQVKSPVPKPPARLLAESVERPVHSDASWRKLLESSDFSARGGWPRGLRNAWSPSKPACLGMLAHQTMEPS</sequence>
<dbReference type="EMBL" id="CAXAMM010003470">
    <property type="protein sequence ID" value="CAK9000065.1"/>
    <property type="molecule type" value="Genomic_DNA"/>
</dbReference>
<organism evidence="2 3">
    <name type="scientific">Durusdinium trenchii</name>
    <dbReference type="NCBI Taxonomy" id="1381693"/>
    <lineage>
        <taxon>Eukaryota</taxon>
        <taxon>Sar</taxon>
        <taxon>Alveolata</taxon>
        <taxon>Dinophyceae</taxon>
        <taxon>Suessiales</taxon>
        <taxon>Symbiodiniaceae</taxon>
        <taxon>Durusdinium</taxon>
    </lineage>
</organism>
<proteinExistence type="predicted"/>